<evidence type="ECO:0000256" key="2">
    <source>
        <dbReference type="SAM" id="MobiDB-lite"/>
    </source>
</evidence>
<keyword evidence="4" id="KW-1185">Reference proteome</keyword>
<organism evidence="3">
    <name type="scientific">Notodromas monacha</name>
    <dbReference type="NCBI Taxonomy" id="399045"/>
    <lineage>
        <taxon>Eukaryota</taxon>
        <taxon>Metazoa</taxon>
        <taxon>Ecdysozoa</taxon>
        <taxon>Arthropoda</taxon>
        <taxon>Crustacea</taxon>
        <taxon>Oligostraca</taxon>
        <taxon>Ostracoda</taxon>
        <taxon>Podocopa</taxon>
        <taxon>Podocopida</taxon>
        <taxon>Cypridocopina</taxon>
        <taxon>Cypridoidea</taxon>
        <taxon>Cyprididae</taxon>
        <taxon>Notodromas</taxon>
    </lineage>
</organism>
<dbReference type="EMBL" id="CAJPEX010000167">
    <property type="protein sequence ID" value="CAG0913895.1"/>
    <property type="molecule type" value="Genomic_DNA"/>
</dbReference>
<feature type="region of interest" description="Disordered" evidence="2">
    <location>
        <begin position="240"/>
        <end position="266"/>
    </location>
</feature>
<dbReference type="EMBL" id="OA882204">
    <property type="protein sequence ID" value="CAD7273743.1"/>
    <property type="molecule type" value="Genomic_DNA"/>
</dbReference>
<feature type="compositionally biased region" description="Basic and acidic residues" evidence="2">
    <location>
        <begin position="246"/>
        <end position="261"/>
    </location>
</feature>
<evidence type="ECO:0000256" key="1">
    <source>
        <dbReference type="SAM" id="Coils"/>
    </source>
</evidence>
<reference evidence="3" key="1">
    <citation type="submission" date="2020-11" db="EMBL/GenBank/DDBJ databases">
        <authorList>
            <person name="Tran Van P."/>
        </authorList>
    </citation>
    <scope>NUCLEOTIDE SEQUENCE</scope>
</reference>
<protein>
    <submittedName>
        <fullName evidence="3">Uncharacterized protein</fullName>
    </submittedName>
</protein>
<feature type="coiled-coil region" evidence="1">
    <location>
        <begin position="612"/>
        <end position="646"/>
    </location>
</feature>
<gene>
    <name evidence="3" type="ORF">NMOB1V02_LOCUS1615</name>
</gene>
<dbReference type="Proteomes" id="UP000678499">
    <property type="component" value="Unassembled WGS sequence"/>
</dbReference>
<dbReference type="AlphaFoldDB" id="A0A7R9G933"/>
<keyword evidence="1" id="KW-0175">Coiled coil</keyword>
<evidence type="ECO:0000313" key="3">
    <source>
        <dbReference type="EMBL" id="CAD7273743.1"/>
    </source>
</evidence>
<sequence length="889" mass="98962">MSRVVSQVVRHQPAGCSAAVPLHPAPVMVINPITIILDSRVSPVVISRMPKPHWVIITLVHSSRAIIVIGIDNSVTMRSTGEQFVEVDLDVTVPSKAELFLLNAAKRKHSSSFTKDAWSSSSSSAGMKCHVAPSKNSLDGSSGLWSKLMLSLQQQAPVLLTKTNEDISRNPDVMLPDETLDLAAGLNFIGIPKPSTALDESSIHSPQKETKKAVIREASPYACHSGKRVRGKARLRLGFSNVPISRHGDTQDTSEGHKNEESSSAVKMSLVNSSFSSSVSCSNEKSTAPASEAIKQNKSSVHILASVQDADDDAENDIQEKNDTETLATLENEEEGGIKMDESMVTELDSSSSSSLHSNGIKKSAGLFLLPAADESKSLESISSSGTTTSFSAENISNMSAISEGHLLHQDGKNSCKTVARCSETSKTPSGNLTGAAGDSKLPRKFVMSPNKYSAIDEEKNMLPKLSSVTSMDPAAKERIFKTKQNVHHPDVAPAITSWRYFKNDLRQPKMLIPASQTSNLSTSISMNDQTAQDTISTTAEIFPKAQQPYETRKFVKESFKMATGTQTINTEHNGDRKYLMQATSDLRTEMDAQVQRLHQELKKRPLQYPQINNLEKRLDNLCSTVLNIDAQAKALEKRINEVAAQTATTNAKFEQNFRKLQEDSHHFVKKQETLFKHVQGYVQKQYSHQEEHFSDLLEQYVQDQLKQERQKEYSKKTRGNRRKNVEHQHQVALVSQLQHTVAVLSNLLQSTSKHLNKRLSTLELMCLSNNCPKIMTHPQEMEDDSCFYRLKPRRISDTALVASRNTSCIMMRNTPPTVLQSIMPWMKTDAVQKNERVKKAEVTQEEHWIEQQLCQVLMLNQHSGNTAQKVSVLSHRASQKMKRRTHQY</sequence>
<evidence type="ECO:0000313" key="4">
    <source>
        <dbReference type="Proteomes" id="UP000678499"/>
    </source>
</evidence>
<name>A0A7R9G933_9CRUS</name>
<accession>A0A7R9G933</accession>
<proteinExistence type="predicted"/>